<gene>
    <name evidence="2" type="ORF">CHILSU_LOCUS10452</name>
</gene>
<name>A0ABN8L865_CHISP</name>
<evidence type="ECO:0000256" key="1">
    <source>
        <dbReference type="SAM" id="Phobius"/>
    </source>
</evidence>
<keyword evidence="3" id="KW-1185">Reference proteome</keyword>
<protein>
    <recommendedName>
        <fullName evidence="4">Odorant receptor</fullName>
    </recommendedName>
</protein>
<reference evidence="2" key="1">
    <citation type="submission" date="2021-12" db="EMBL/GenBank/DDBJ databases">
        <authorList>
            <person name="King R."/>
        </authorList>
    </citation>
    <scope>NUCLEOTIDE SEQUENCE</scope>
</reference>
<organism evidence="2 3">
    <name type="scientific">Chilo suppressalis</name>
    <name type="common">Asiatic rice borer moth</name>
    <dbReference type="NCBI Taxonomy" id="168631"/>
    <lineage>
        <taxon>Eukaryota</taxon>
        <taxon>Metazoa</taxon>
        <taxon>Ecdysozoa</taxon>
        <taxon>Arthropoda</taxon>
        <taxon>Hexapoda</taxon>
        <taxon>Insecta</taxon>
        <taxon>Pterygota</taxon>
        <taxon>Neoptera</taxon>
        <taxon>Endopterygota</taxon>
        <taxon>Lepidoptera</taxon>
        <taxon>Glossata</taxon>
        <taxon>Ditrysia</taxon>
        <taxon>Pyraloidea</taxon>
        <taxon>Crambidae</taxon>
        <taxon>Crambinae</taxon>
        <taxon>Chilo</taxon>
    </lineage>
</organism>
<sequence>MPPAERHFLGSIILQWMSNRGFLMNNNCYTYWLNGVTMICCHVTFVLQCVAVIDARDDPERLMQCFCDASFGGMCVLKEFLRKHRHCWISLLSKISHLEEEELEFETKSINQDEDAHNIVFSGHIKEINKKVKKLNNILSRLFSVTAIGYMLTPFIEYGIRKLIGAETAGLPHITQYWSPLKTNLLGYILAITLEILFVINNYAVHTTFDFSVFGIMIFISGQFRLLHDYSEGDCGSTLCISETREDLAHAKIKKCHEIHVKLIRKPI</sequence>
<feature type="transmembrane region" description="Helical" evidence="1">
    <location>
        <begin position="138"/>
        <end position="156"/>
    </location>
</feature>
<feature type="transmembrane region" description="Helical" evidence="1">
    <location>
        <begin position="185"/>
        <end position="205"/>
    </location>
</feature>
<dbReference type="EMBL" id="OU963900">
    <property type="protein sequence ID" value="CAH2991352.1"/>
    <property type="molecule type" value="Genomic_DNA"/>
</dbReference>
<feature type="transmembrane region" description="Helical" evidence="1">
    <location>
        <begin position="31"/>
        <end position="53"/>
    </location>
</feature>
<keyword evidence="1" id="KW-0812">Transmembrane</keyword>
<keyword evidence="1" id="KW-1133">Transmembrane helix</keyword>
<dbReference type="Proteomes" id="UP001153292">
    <property type="component" value="Chromosome 7"/>
</dbReference>
<keyword evidence="1" id="KW-0472">Membrane</keyword>
<evidence type="ECO:0000313" key="3">
    <source>
        <dbReference type="Proteomes" id="UP001153292"/>
    </source>
</evidence>
<evidence type="ECO:0000313" key="2">
    <source>
        <dbReference type="EMBL" id="CAH2991352.1"/>
    </source>
</evidence>
<proteinExistence type="predicted"/>
<evidence type="ECO:0008006" key="4">
    <source>
        <dbReference type="Google" id="ProtNLM"/>
    </source>
</evidence>
<accession>A0ABN8L865</accession>